<comment type="similarity">
    <text evidence="1 3">Belongs to the ETS family.</text>
</comment>
<dbReference type="OMA" id="WTEHLYK"/>
<dbReference type="InterPro" id="IPR036390">
    <property type="entry name" value="WH_DNA-bd_sf"/>
</dbReference>
<dbReference type="SMART" id="SM00413">
    <property type="entry name" value="ETS"/>
    <property type="match status" value="1"/>
</dbReference>
<keyword evidence="3" id="KW-0539">Nucleus</keyword>
<accession>A0A8C4NG75</accession>
<dbReference type="InterPro" id="IPR036388">
    <property type="entry name" value="WH-like_DNA-bd_sf"/>
</dbReference>
<feature type="domain" description="ETS" evidence="5">
    <location>
        <begin position="233"/>
        <end position="316"/>
    </location>
</feature>
<protein>
    <submittedName>
        <fullName evidence="7">SAM pointed domain containing ETS transcription factor</fullName>
    </submittedName>
</protein>
<dbReference type="GeneTree" id="ENSGT00940000157549"/>
<dbReference type="SUPFAM" id="SSF46785">
    <property type="entry name" value="Winged helix' DNA-binding domain"/>
    <property type="match status" value="1"/>
</dbReference>
<dbReference type="SMART" id="SM00251">
    <property type="entry name" value="SAM_PNT"/>
    <property type="match status" value="1"/>
</dbReference>
<feature type="domain" description="PNT" evidence="6">
    <location>
        <begin position="129"/>
        <end position="214"/>
    </location>
</feature>
<dbReference type="GO" id="GO:0000981">
    <property type="term" value="F:DNA-binding transcription factor activity, RNA polymerase II-specific"/>
    <property type="evidence" value="ECO:0007669"/>
    <property type="project" value="TreeGrafter"/>
</dbReference>
<evidence type="ECO:0000259" key="6">
    <source>
        <dbReference type="PROSITE" id="PS51433"/>
    </source>
</evidence>
<dbReference type="PANTHER" id="PTHR11849:SF182">
    <property type="entry name" value="SAM POINTED DOMAIN-CONTAINING ETS TRANSCRIPTION FACTOR"/>
    <property type="match status" value="1"/>
</dbReference>
<comment type="subcellular location">
    <subcellularLocation>
        <location evidence="3">Nucleus</location>
    </subcellularLocation>
</comment>
<reference evidence="7" key="2">
    <citation type="submission" date="2025-09" db="UniProtKB">
        <authorList>
            <consortium name="Ensembl"/>
        </authorList>
    </citation>
    <scope>IDENTIFICATION</scope>
</reference>
<dbReference type="PROSITE" id="PS51433">
    <property type="entry name" value="PNT"/>
    <property type="match status" value="1"/>
</dbReference>
<dbReference type="InterPro" id="IPR003118">
    <property type="entry name" value="Pointed_dom"/>
</dbReference>
<dbReference type="PANTHER" id="PTHR11849">
    <property type="entry name" value="ETS"/>
    <property type="match status" value="1"/>
</dbReference>
<dbReference type="InterPro" id="IPR046328">
    <property type="entry name" value="ETS_fam"/>
</dbReference>
<name>A0A8C4NG75_EPTBU</name>
<dbReference type="Ensembl" id="ENSEBUT00000006841.1">
    <property type="protein sequence ID" value="ENSEBUP00000006387.1"/>
    <property type="gene ID" value="ENSEBUG00000004230.1"/>
</dbReference>
<evidence type="ECO:0000313" key="8">
    <source>
        <dbReference type="Proteomes" id="UP000694388"/>
    </source>
</evidence>
<dbReference type="Gene3D" id="1.10.10.10">
    <property type="entry name" value="Winged helix-like DNA-binding domain superfamily/Winged helix DNA-binding domain"/>
    <property type="match status" value="1"/>
</dbReference>
<dbReference type="GO" id="GO:0043565">
    <property type="term" value="F:sequence-specific DNA binding"/>
    <property type="evidence" value="ECO:0007669"/>
    <property type="project" value="InterPro"/>
</dbReference>
<feature type="compositionally biased region" description="Polar residues" evidence="4">
    <location>
        <begin position="1"/>
        <end position="13"/>
    </location>
</feature>
<dbReference type="PROSITE" id="PS50061">
    <property type="entry name" value="ETS_DOMAIN_3"/>
    <property type="match status" value="1"/>
</dbReference>
<evidence type="ECO:0000259" key="5">
    <source>
        <dbReference type="PROSITE" id="PS50061"/>
    </source>
</evidence>
<dbReference type="Pfam" id="PF02198">
    <property type="entry name" value="SAM_PNT"/>
    <property type="match status" value="1"/>
</dbReference>
<evidence type="ECO:0000256" key="1">
    <source>
        <dbReference type="ARBA" id="ARBA00005562"/>
    </source>
</evidence>
<dbReference type="PROSITE" id="PS00345">
    <property type="entry name" value="ETS_DOMAIN_1"/>
    <property type="match status" value="1"/>
</dbReference>
<dbReference type="InterPro" id="IPR000418">
    <property type="entry name" value="Ets_dom"/>
</dbReference>
<evidence type="ECO:0000256" key="3">
    <source>
        <dbReference type="RuleBase" id="RU004019"/>
    </source>
</evidence>
<sequence length="320" mass="36880">MEDITKSSNQVQFSRRPRNEHHVEDSGDKAHTLLAGKILYEKAVEAALHQEFSYWRSQFHSEGNVDESSMIHALKTAELRSAYCSSLASSGTVHQDALAGAVETRPPGDGFVFHERYLMDKVHSMVLQEVLKDIETACNLLNISPDPLSWDTRDASKWIFWTEHQYHLPPLGQAFAGLDGRALSSLSEEQFCEMAIGSSGPTVHAQMEIWRTVYHYISHGTKCKDTYPASQPIHLWQFLKELLLSPDMYSHLIRWLNQEKGIFKIEDSAQVARLWGERKNRPAMNYDKLSRSIRQYYKKGIIRKPRISQRLVYQFVCPRR</sequence>
<organism evidence="7 8">
    <name type="scientific">Eptatretus burgeri</name>
    <name type="common">Inshore hagfish</name>
    <dbReference type="NCBI Taxonomy" id="7764"/>
    <lineage>
        <taxon>Eukaryota</taxon>
        <taxon>Metazoa</taxon>
        <taxon>Chordata</taxon>
        <taxon>Craniata</taxon>
        <taxon>Vertebrata</taxon>
        <taxon>Cyclostomata</taxon>
        <taxon>Myxini</taxon>
        <taxon>Myxiniformes</taxon>
        <taxon>Myxinidae</taxon>
        <taxon>Eptatretinae</taxon>
        <taxon>Eptatretus</taxon>
    </lineage>
</organism>
<dbReference type="PROSITE" id="PS00346">
    <property type="entry name" value="ETS_DOMAIN_2"/>
    <property type="match status" value="1"/>
</dbReference>
<feature type="region of interest" description="Disordered" evidence="4">
    <location>
        <begin position="1"/>
        <end position="27"/>
    </location>
</feature>
<reference evidence="7" key="1">
    <citation type="submission" date="2025-08" db="UniProtKB">
        <authorList>
            <consortium name="Ensembl"/>
        </authorList>
    </citation>
    <scope>IDENTIFICATION</scope>
</reference>
<dbReference type="GO" id="GO:0030154">
    <property type="term" value="P:cell differentiation"/>
    <property type="evidence" value="ECO:0007669"/>
    <property type="project" value="TreeGrafter"/>
</dbReference>
<proteinExistence type="inferred from homology"/>
<dbReference type="GO" id="GO:0005634">
    <property type="term" value="C:nucleus"/>
    <property type="evidence" value="ECO:0007669"/>
    <property type="project" value="UniProtKB-SubCell"/>
</dbReference>
<dbReference type="AlphaFoldDB" id="A0A8C4NG75"/>
<evidence type="ECO:0000256" key="4">
    <source>
        <dbReference type="SAM" id="MobiDB-lite"/>
    </source>
</evidence>
<dbReference type="SUPFAM" id="SSF47769">
    <property type="entry name" value="SAM/Pointed domain"/>
    <property type="match status" value="1"/>
</dbReference>
<dbReference type="PRINTS" id="PR00454">
    <property type="entry name" value="ETSDOMAIN"/>
</dbReference>
<dbReference type="InterPro" id="IPR013761">
    <property type="entry name" value="SAM/pointed_sf"/>
</dbReference>
<keyword evidence="2 3" id="KW-0238">DNA-binding</keyword>
<dbReference type="Pfam" id="PF00178">
    <property type="entry name" value="Ets"/>
    <property type="match status" value="1"/>
</dbReference>
<dbReference type="Proteomes" id="UP000694388">
    <property type="component" value="Unplaced"/>
</dbReference>
<evidence type="ECO:0000256" key="2">
    <source>
        <dbReference type="ARBA" id="ARBA00023125"/>
    </source>
</evidence>
<keyword evidence="8" id="KW-1185">Reference proteome</keyword>
<evidence type="ECO:0000313" key="7">
    <source>
        <dbReference type="Ensembl" id="ENSEBUP00000006387.1"/>
    </source>
</evidence>
<dbReference type="Gene3D" id="1.10.150.50">
    <property type="entry name" value="Transcription Factor, Ets-1"/>
    <property type="match status" value="1"/>
</dbReference>